<dbReference type="SUPFAM" id="SSF53474">
    <property type="entry name" value="alpha/beta-Hydrolases"/>
    <property type="match status" value="1"/>
</dbReference>
<dbReference type="GO" id="GO:0006637">
    <property type="term" value="P:acyl-CoA metabolic process"/>
    <property type="evidence" value="ECO:0007669"/>
    <property type="project" value="InterPro"/>
</dbReference>
<evidence type="ECO:0000313" key="2">
    <source>
        <dbReference type="EMBL" id="CBH75810.1"/>
    </source>
</evidence>
<dbReference type="Gene3D" id="3.40.50.1820">
    <property type="entry name" value="alpha/beta hydrolase"/>
    <property type="match status" value="1"/>
</dbReference>
<evidence type="ECO:0000259" key="1">
    <source>
        <dbReference type="Pfam" id="PF08840"/>
    </source>
</evidence>
<dbReference type="AlphaFoldDB" id="E6PH72"/>
<name>E6PH72_9ZZZZ</name>
<dbReference type="PIRSF" id="PIRSF016521">
    <property type="entry name" value="Acyl-CoA_hydro"/>
    <property type="match status" value="1"/>
</dbReference>
<sequence>MKHIAILILVISLNILAACIASAAPLPAPTRLPAGCSNVRAPFIGTICSPSTPGRHPAMLLLGGSEGGNSTMPSIAPLFAAHGYVAVTVAYFGLPGLPKHLVSVPVETIGRALRAVAARKDVNPKEIGILGGSKGGEFALLAASTYPQIRAVVADVPSPVAFMGLGANDIPAGCSWSYRGKALPCVPVSQSASSAIGMQFEHGGPIQLRVLYDLSLDADPAQVRASFFPLQRIHGPVLCLAAADDQMWDSPRQCAMAMRYLKAHHHAYADRSIVYPNAGHTFLWAMHGPQSAMTSYRIGGGTVMELGGTRAGDVAASTRAWKTIWTFLAHALPQATR</sequence>
<proteinExistence type="predicted"/>
<dbReference type="InterPro" id="IPR016662">
    <property type="entry name" value="Acyl-CoA_thioEstase_long-chain"/>
</dbReference>
<gene>
    <name evidence="2" type="ORF">CARN1_1208</name>
</gene>
<dbReference type="GO" id="GO:0047617">
    <property type="term" value="F:fatty acyl-CoA hydrolase activity"/>
    <property type="evidence" value="ECO:0007669"/>
    <property type="project" value="TreeGrafter"/>
</dbReference>
<dbReference type="EMBL" id="CABL01000016">
    <property type="protein sequence ID" value="CBH75810.1"/>
    <property type="molecule type" value="Genomic_DNA"/>
</dbReference>
<dbReference type="InterPro" id="IPR029058">
    <property type="entry name" value="AB_hydrolase_fold"/>
</dbReference>
<dbReference type="GO" id="GO:0006631">
    <property type="term" value="P:fatty acid metabolic process"/>
    <property type="evidence" value="ECO:0007669"/>
    <property type="project" value="TreeGrafter"/>
</dbReference>
<organism evidence="2">
    <name type="scientific">mine drainage metagenome</name>
    <dbReference type="NCBI Taxonomy" id="410659"/>
    <lineage>
        <taxon>unclassified sequences</taxon>
        <taxon>metagenomes</taxon>
        <taxon>ecological metagenomes</taxon>
    </lineage>
</organism>
<comment type="caution">
    <text evidence="2">The sequence shown here is derived from an EMBL/GenBank/DDBJ whole genome shotgun (WGS) entry which is preliminary data.</text>
</comment>
<dbReference type="PROSITE" id="PS51257">
    <property type="entry name" value="PROKAR_LIPOPROTEIN"/>
    <property type="match status" value="1"/>
</dbReference>
<dbReference type="InterPro" id="IPR014940">
    <property type="entry name" value="BAAT_C"/>
</dbReference>
<dbReference type="PANTHER" id="PTHR10824:SF4">
    <property type="entry name" value="ACYL-COENZYME A THIOESTERASE 1-LIKE"/>
    <property type="match status" value="1"/>
</dbReference>
<accession>E6PH72</accession>
<dbReference type="Pfam" id="PF08840">
    <property type="entry name" value="BAAT_C"/>
    <property type="match status" value="1"/>
</dbReference>
<dbReference type="PANTHER" id="PTHR10824">
    <property type="entry name" value="ACYL-COENZYME A THIOESTERASE-RELATED"/>
    <property type="match status" value="1"/>
</dbReference>
<feature type="domain" description="BAAT/Acyl-CoA thioester hydrolase C-terminal" evidence="1">
    <location>
        <begin position="112"/>
        <end position="332"/>
    </location>
</feature>
<protein>
    <recommendedName>
        <fullName evidence="1">BAAT/Acyl-CoA thioester hydrolase C-terminal domain-containing protein</fullName>
    </recommendedName>
</protein>
<reference evidence="2" key="1">
    <citation type="submission" date="2009-10" db="EMBL/GenBank/DDBJ databases">
        <title>Diversity of trophic interactions inside an arsenic-rich microbial ecosystem.</title>
        <authorList>
            <person name="Bertin P.N."/>
            <person name="Heinrich-Salmeron A."/>
            <person name="Pelletier E."/>
            <person name="Goulhen-Chollet F."/>
            <person name="Arsene-Ploetze F."/>
            <person name="Gallien S."/>
            <person name="Calteau A."/>
            <person name="Vallenet D."/>
            <person name="Casiot C."/>
            <person name="Chane-Woon-Ming B."/>
            <person name="Giloteaux L."/>
            <person name="Barakat M."/>
            <person name="Bonnefoy V."/>
            <person name="Bruneel O."/>
            <person name="Chandler M."/>
            <person name="Cleiss J."/>
            <person name="Duran R."/>
            <person name="Elbaz-Poulichet F."/>
            <person name="Fonknechten N."/>
            <person name="Lauga B."/>
            <person name="Mornico D."/>
            <person name="Ortet P."/>
            <person name="Schaeffer C."/>
            <person name="Siguier P."/>
            <person name="Alexander Thil Smith A."/>
            <person name="Van Dorsselaer A."/>
            <person name="Weissenbach J."/>
            <person name="Medigue C."/>
            <person name="Le Paslier D."/>
        </authorList>
    </citation>
    <scope>NUCLEOTIDE SEQUENCE</scope>
</reference>